<evidence type="ECO:0000313" key="4">
    <source>
        <dbReference type="Proteomes" id="UP000717696"/>
    </source>
</evidence>
<keyword evidence="4" id="KW-1185">Reference proteome</keyword>
<name>A0A9P9FLQ6_9HYPO</name>
<comment type="caution">
    <text evidence="3">The sequence shown here is derived from an EMBL/GenBank/DDBJ whole genome shotgun (WGS) entry which is preliminary data.</text>
</comment>
<feature type="domain" description="DUF3074" evidence="2">
    <location>
        <begin position="107"/>
        <end position="291"/>
    </location>
</feature>
<evidence type="ECO:0000313" key="3">
    <source>
        <dbReference type="EMBL" id="KAH7163203.1"/>
    </source>
</evidence>
<gene>
    <name evidence="3" type="ORF">B0J13DRAFT_538063</name>
</gene>
<accession>A0A9P9FLQ6</accession>
<proteinExistence type="predicted"/>
<dbReference type="InterPro" id="IPR024500">
    <property type="entry name" value="DUF3074"/>
</dbReference>
<dbReference type="Pfam" id="PF11274">
    <property type="entry name" value="DUF3074"/>
    <property type="match status" value="1"/>
</dbReference>
<feature type="region of interest" description="Disordered" evidence="1">
    <location>
        <begin position="303"/>
        <end position="323"/>
    </location>
</feature>
<dbReference type="AlphaFoldDB" id="A0A9P9FLQ6"/>
<organism evidence="3 4">
    <name type="scientific">Dactylonectria estremocensis</name>
    <dbReference type="NCBI Taxonomy" id="1079267"/>
    <lineage>
        <taxon>Eukaryota</taxon>
        <taxon>Fungi</taxon>
        <taxon>Dikarya</taxon>
        <taxon>Ascomycota</taxon>
        <taxon>Pezizomycotina</taxon>
        <taxon>Sordariomycetes</taxon>
        <taxon>Hypocreomycetidae</taxon>
        <taxon>Hypocreales</taxon>
        <taxon>Nectriaceae</taxon>
        <taxon>Dactylonectria</taxon>
    </lineage>
</organism>
<evidence type="ECO:0000256" key="1">
    <source>
        <dbReference type="SAM" id="MobiDB-lite"/>
    </source>
</evidence>
<dbReference type="EMBL" id="JAGMUU010000001">
    <property type="protein sequence ID" value="KAH7163203.1"/>
    <property type="molecule type" value="Genomic_DNA"/>
</dbReference>
<dbReference type="Proteomes" id="UP000717696">
    <property type="component" value="Unassembled WGS sequence"/>
</dbReference>
<evidence type="ECO:0000259" key="2">
    <source>
        <dbReference type="Pfam" id="PF11274"/>
    </source>
</evidence>
<reference evidence="3" key="1">
    <citation type="journal article" date="2021" name="Nat. Commun.">
        <title>Genetic determinants of endophytism in the Arabidopsis root mycobiome.</title>
        <authorList>
            <person name="Mesny F."/>
            <person name="Miyauchi S."/>
            <person name="Thiergart T."/>
            <person name="Pickel B."/>
            <person name="Atanasova L."/>
            <person name="Karlsson M."/>
            <person name="Huettel B."/>
            <person name="Barry K.W."/>
            <person name="Haridas S."/>
            <person name="Chen C."/>
            <person name="Bauer D."/>
            <person name="Andreopoulos W."/>
            <person name="Pangilinan J."/>
            <person name="LaButti K."/>
            <person name="Riley R."/>
            <person name="Lipzen A."/>
            <person name="Clum A."/>
            <person name="Drula E."/>
            <person name="Henrissat B."/>
            <person name="Kohler A."/>
            <person name="Grigoriev I.V."/>
            <person name="Martin F.M."/>
            <person name="Hacquard S."/>
        </authorList>
    </citation>
    <scope>NUCLEOTIDE SEQUENCE</scope>
    <source>
        <strain evidence="3">MPI-CAGE-AT-0021</strain>
    </source>
</reference>
<dbReference type="OrthoDB" id="6423603at2759"/>
<dbReference type="PANTHER" id="PTHR40370">
    <property type="entry name" value="EXPRESSED PROTEIN"/>
    <property type="match status" value="1"/>
</dbReference>
<dbReference type="PANTHER" id="PTHR40370:SF1">
    <property type="entry name" value="DUF3074 DOMAIN-CONTAINING PROTEIN"/>
    <property type="match status" value="1"/>
</dbReference>
<protein>
    <recommendedName>
        <fullName evidence="2">DUF3074 domain-containing protein</fullName>
    </recommendedName>
</protein>
<sequence length="323" mass="35698">MSEEYGPLVRLWGIHPSQLPVSGAKGDGLKPLLTSILKEALPFISNVQAQSSDALPPWKPKSTKSFPHSTSPVQLYERTVPAEHLRAVFEAHHPPGVDANLIRSETWALRQSVHDDAATRGTACWTEFVRCFKERHAEAEVTFTPNIISTTRRHEWDCAGVEVEMEAGGTTWVDWTLRGEESLHELPKPLRRRVFPVVQATAAVRGRREFLVVQIAAQAGDEYTKSGNAGDAEALRASYTSIELVRETASGKIEWIMGTASNAGGVLPVWIQRMSVPGQIAKDVDMFLYWIGTEREKKDSKILGGIGRGEAGGAQVVEKRPRR</sequence>